<feature type="transmembrane region" description="Helical" evidence="1">
    <location>
        <begin position="113"/>
        <end position="131"/>
    </location>
</feature>
<gene>
    <name evidence="2" type="ORF">LshimejAT787_0112260</name>
</gene>
<accession>A0A9P3PEB0</accession>
<keyword evidence="3" id="KW-1185">Reference proteome</keyword>
<organism evidence="2 3">
    <name type="scientific">Lyophyllum shimeji</name>
    <name type="common">Hon-shimeji</name>
    <name type="synonym">Tricholoma shimeji</name>
    <dbReference type="NCBI Taxonomy" id="47721"/>
    <lineage>
        <taxon>Eukaryota</taxon>
        <taxon>Fungi</taxon>
        <taxon>Dikarya</taxon>
        <taxon>Basidiomycota</taxon>
        <taxon>Agaricomycotina</taxon>
        <taxon>Agaricomycetes</taxon>
        <taxon>Agaricomycetidae</taxon>
        <taxon>Agaricales</taxon>
        <taxon>Tricholomatineae</taxon>
        <taxon>Lyophyllaceae</taxon>
        <taxon>Lyophyllum</taxon>
    </lineage>
</organism>
<keyword evidence="1" id="KW-0472">Membrane</keyword>
<comment type="caution">
    <text evidence="2">The sequence shown here is derived from an EMBL/GenBank/DDBJ whole genome shotgun (WGS) entry which is preliminary data.</text>
</comment>
<reference evidence="2" key="1">
    <citation type="submission" date="2022-07" db="EMBL/GenBank/DDBJ databases">
        <title>The genome of Lyophyllum shimeji provides insight into the initial evolution of ectomycorrhizal fungal genome.</title>
        <authorList>
            <person name="Kobayashi Y."/>
            <person name="Shibata T."/>
            <person name="Hirakawa H."/>
            <person name="Shigenobu S."/>
            <person name="Nishiyama T."/>
            <person name="Yamada A."/>
            <person name="Hasebe M."/>
            <person name="Kawaguchi M."/>
        </authorList>
    </citation>
    <scope>NUCLEOTIDE SEQUENCE</scope>
    <source>
        <strain evidence="2">AT787</strain>
    </source>
</reference>
<evidence type="ECO:0000313" key="3">
    <source>
        <dbReference type="Proteomes" id="UP001063166"/>
    </source>
</evidence>
<dbReference type="Proteomes" id="UP001063166">
    <property type="component" value="Unassembled WGS sequence"/>
</dbReference>
<dbReference type="EMBL" id="BRPK01000001">
    <property type="protein sequence ID" value="GLB34342.1"/>
    <property type="molecule type" value="Genomic_DNA"/>
</dbReference>
<proteinExistence type="predicted"/>
<name>A0A9P3PEB0_LYOSH</name>
<keyword evidence="1" id="KW-0812">Transmembrane</keyword>
<evidence type="ECO:0000313" key="2">
    <source>
        <dbReference type="EMBL" id="GLB34342.1"/>
    </source>
</evidence>
<dbReference type="AlphaFoldDB" id="A0A9P3PEB0"/>
<keyword evidence="1" id="KW-1133">Transmembrane helix</keyword>
<protein>
    <submittedName>
        <fullName evidence="2">Uncharacterized protein</fullName>
    </submittedName>
</protein>
<evidence type="ECO:0000256" key="1">
    <source>
        <dbReference type="SAM" id="Phobius"/>
    </source>
</evidence>
<sequence length="151" mass="15379">MTLSAARLVKYMGFVKLVVAGIMAMRPQVLYHSPLAKKISALTGLPPSDASRAPELNQAVACMVAAIGVGHLVAAQSGPAALASVFALDATWAALTLLSCLAAPRAWALGSPTLLLTACTHTVFCVTLWVLDPGLLSAAGALLSNAAKKSA</sequence>
<dbReference type="OrthoDB" id="3753443at2759"/>
<feature type="transmembrane region" description="Helical" evidence="1">
    <location>
        <begin position="80"/>
        <end position="101"/>
    </location>
</feature>